<name>A0A1W9ZTU5_MYCAN</name>
<keyword evidence="1" id="KW-0812">Transmembrane</keyword>
<dbReference type="Pfam" id="PF11139">
    <property type="entry name" value="SfLAP"/>
    <property type="match status" value="1"/>
</dbReference>
<dbReference type="InterPro" id="IPR021315">
    <property type="entry name" value="Gap/Sap"/>
</dbReference>
<reference evidence="2 3" key="1">
    <citation type="submission" date="2017-02" db="EMBL/GenBank/DDBJ databases">
        <title>The new phylogeny of genus Mycobacterium.</title>
        <authorList>
            <person name="Tortoli E."/>
            <person name="Trovato A."/>
            <person name="Cirillo D.M."/>
        </authorList>
    </citation>
    <scope>NUCLEOTIDE SEQUENCE [LARGE SCALE GENOMIC DNA]</scope>
    <source>
        <strain evidence="2 3">DSM 45057</strain>
    </source>
</reference>
<feature type="transmembrane region" description="Helical" evidence="1">
    <location>
        <begin position="122"/>
        <end position="148"/>
    </location>
</feature>
<accession>A0A1W9ZTU5</accession>
<comment type="caution">
    <text evidence="2">The sequence shown here is derived from an EMBL/GenBank/DDBJ whole genome shotgun (WGS) entry which is preliminary data.</text>
</comment>
<dbReference type="Proteomes" id="UP000192284">
    <property type="component" value="Unassembled WGS sequence"/>
</dbReference>
<keyword evidence="3" id="KW-1185">Reference proteome</keyword>
<dbReference type="EMBL" id="MVHE01000017">
    <property type="protein sequence ID" value="ORA21219.1"/>
    <property type="molecule type" value="Genomic_DNA"/>
</dbReference>
<sequence length="225" mass="23680">MPYNVGYRSRVIEVLPLALVITVSPLSIIPGVLVLHAPHPRESGLAYLAGWVFGIAALTAIAIGISNMLGGLREQPPQWASWLRIVVGITLIVFGVLRWLTRRGHDHIPAWMRTLTSVTPPRAAMTGAALAVLNVKVLFVCAAAGLAIGTDALGVAGTVLTAAVFVAVATSSVAIPILAYTAAGGRLDDPLERLKNWMEKHNAAVVAVILVLIGLAVLYKGIHAL</sequence>
<evidence type="ECO:0000313" key="2">
    <source>
        <dbReference type="EMBL" id="ORA21219.1"/>
    </source>
</evidence>
<protein>
    <recommendedName>
        <fullName evidence="4">GAP family protein</fullName>
    </recommendedName>
</protein>
<gene>
    <name evidence="2" type="ORF">BST12_13360</name>
</gene>
<feature type="transmembrane region" description="Helical" evidence="1">
    <location>
        <begin position="203"/>
        <end position="222"/>
    </location>
</feature>
<organism evidence="2 3">
    <name type="scientific">Mycobacterium angelicum</name>
    <dbReference type="NCBI Taxonomy" id="470074"/>
    <lineage>
        <taxon>Bacteria</taxon>
        <taxon>Bacillati</taxon>
        <taxon>Actinomycetota</taxon>
        <taxon>Actinomycetes</taxon>
        <taxon>Mycobacteriales</taxon>
        <taxon>Mycobacteriaceae</taxon>
        <taxon>Mycobacterium</taxon>
    </lineage>
</organism>
<dbReference type="AlphaFoldDB" id="A0A1W9ZTU5"/>
<feature type="transmembrane region" description="Helical" evidence="1">
    <location>
        <begin position="160"/>
        <end position="182"/>
    </location>
</feature>
<evidence type="ECO:0000313" key="3">
    <source>
        <dbReference type="Proteomes" id="UP000192284"/>
    </source>
</evidence>
<feature type="transmembrane region" description="Helical" evidence="1">
    <location>
        <begin position="14"/>
        <end position="35"/>
    </location>
</feature>
<proteinExistence type="predicted"/>
<keyword evidence="1" id="KW-0472">Membrane</keyword>
<evidence type="ECO:0000256" key="1">
    <source>
        <dbReference type="SAM" id="Phobius"/>
    </source>
</evidence>
<dbReference type="OrthoDB" id="4753036at2"/>
<feature type="transmembrane region" description="Helical" evidence="1">
    <location>
        <begin position="47"/>
        <end position="69"/>
    </location>
</feature>
<feature type="transmembrane region" description="Helical" evidence="1">
    <location>
        <begin position="81"/>
        <end position="101"/>
    </location>
</feature>
<evidence type="ECO:0008006" key="4">
    <source>
        <dbReference type="Google" id="ProtNLM"/>
    </source>
</evidence>
<keyword evidence="1" id="KW-1133">Transmembrane helix</keyword>